<dbReference type="PIRSF" id="PIRSF008757">
    <property type="entry name" value="UCP008757"/>
    <property type="match status" value="1"/>
</dbReference>
<dbReference type="NCBIfam" id="NF002696">
    <property type="entry name" value="PRK02487.1-5"/>
    <property type="match status" value="1"/>
</dbReference>
<dbReference type="InterPro" id="IPR005624">
    <property type="entry name" value="PduO/GlcC-like"/>
</dbReference>
<evidence type="ECO:0000313" key="2">
    <source>
        <dbReference type="EMBL" id="RST83103.1"/>
    </source>
</evidence>
<comment type="similarity">
    <text evidence="1">Belongs to the UPF0303 family.</text>
</comment>
<dbReference type="SUPFAM" id="SSF143744">
    <property type="entry name" value="GlcG-like"/>
    <property type="match status" value="1"/>
</dbReference>
<name>A0A3R9YA97_9HYPH</name>
<reference evidence="2 3" key="1">
    <citation type="submission" date="2018-12" db="EMBL/GenBank/DDBJ databases">
        <title>Mesorhizobium carbonis sp. nov., isolated from coal mine water.</title>
        <authorList>
            <person name="Xin W."/>
            <person name="Xu Z."/>
            <person name="Xiang F."/>
            <person name="Zhang J."/>
            <person name="Xi L."/>
            <person name="Liu J."/>
        </authorList>
    </citation>
    <scope>NUCLEOTIDE SEQUENCE [LARGE SCALE GENOMIC DNA]</scope>
    <source>
        <strain evidence="2 3">B2.3</strain>
    </source>
</reference>
<dbReference type="HAMAP" id="MF_00761">
    <property type="entry name" value="UPF0303"/>
    <property type="match status" value="1"/>
</dbReference>
<dbReference type="PANTHER" id="PTHR28255:SF1">
    <property type="entry name" value="UPF0303 PROTEIN YBR137W"/>
    <property type="match status" value="1"/>
</dbReference>
<evidence type="ECO:0000256" key="1">
    <source>
        <dbReference type="HAMAP-Rule" id="MF_00761"/>
    </source>
</evidence>
<keyword evidence="3" id="KW-1185">Reference proteome</keyword>
<proteinExistence type="inferred from homology"/>
<dbReference type="AlphaFoldDB" id="A0A3R9YA97"/>
<comment type="caution">
    <text evidence="2">The sequence shown here is derived from an EMBL/GenBank/DDBJ whole genome shotgun (WGS) entry which is preliminary data.</text>
</comment>
<dbReference type="InterPro" id="IPR038084">
    <property type="entry name" value="PduO/GlcC-like_sf"/>
</dbReference>
<dbReference type="EMBL" id="RWKW01000109">
    <property type="protein sequence ID" value="RST83103.1"/>
    <property type="molecule type" value="Genomic_DNA"/>
</dbReference>
<protein>
    <recommendedName>
        <fullName evidence="1">UPF0303 protein EJC49_22910</fullName>
    </recommendedName>
</protein>
<dbReference type="OrthoDB" id="9815315at2"/>
<gene>
    <name evidence="2" type="ORF">EJC49_22910</name>
</gene>
<organism evidence="2 3">
    <name type="scientific">Aquibium carbonis</name>
    <dbReference type="NCBI Taxonomy" id="2495581"/>
    <lineage>
        <taxon>Bacteria</taxon>
        <taxon>Pseudomonadati</taxon>
        <taxon>Pseudomonadota</taxon>
        <taxon>Alphaproteobacteria</taxon>
        <taxon>Hyphomicrobiales</taxon>
        <taxon>Phyllobacteriaceae</taxon>
        <taxon>Aquibium</taxon>
    </lineage>
</organism>
<dbReference type="InterPro" id="IPR010371">
    <property type="entry name" value="YBR137W-like"/>
</dbReference>
<dbReference type="Gene3D" id="3.30.450.150">
    <property type="entry name" value="Haem-degrading domain"/>
    <property type="match status" value="1"/>
</dbReference>
<evidence type="ECO:0000313" key="3">
    <source>
        <dbReference type="Proteomes" id="UP000278398"/>
    </source>
</evidence>
<dbReference type="RefSeq" id="WP_126702251.1">
    <property type="nucleotide sequence ID" value="NZ_RWKW01000109.1"/>
</dbReference>
<dbReference type="Proteomes" id="UP000278398">
    <property type="component" value="Unassembled WGS sequence"/>
</dbReference>
<sequence length="165" mass="18192">MSIETDIARICEQEAAIVFPRFDEDEAFRLGIWLRERALREALPIVIDIRTWDRALFFAALPGSTDANADWVRRKVATVRRMGRSSYRVALEQNTADGLFPARHGLDPKDYVLAGGGFPIRLADAGIIGCVTVSGLPQRQDHALVVEALCARLGLDHARLALPAA</sequence>
<dbReference type="Pfam" id="PF03928">
    <property type="entry name" value="HbpS-like"/>
    <property type="match status" value="1"/>
</dbReference>
<dbReference type="PANTHER" id="PTHR28255">
    <property type="match status" value="1"/>
</dbReference>
<accession>A0A3R9YA97</accession>